<sequence length="191" mass="21432">MICAMEEIDEVFETFDDVVAELWSSPLMNHKSPFDDYKDLYAGYERPTRIPVPITPTSPATPYEKKRFSKPSLMIPFHNFLNYLLTLYVRPLSSEAFDPTGRVWAAFGDLSRRPRSVECQAIAASPPQSKHNIIMHGPVVLPVYINIDMLPRPVSVSYCSAIAEYVGIPMNGLDRAATESSGCKRRSTAQT</sequence>
<comment type="caution">
    <text evidence="1">The sequence shown here is derived from an EMBL/GenBank/DDBJ whole genome shotgun (WGS) entry which is preliminary data.</text>
</comment>
<dbReference type="EMBL" id="BLXT01002468">
    <property type="protein sequence ID" value="GFN94590.1"/>
    <property type="molecule type" value="Genomic_DNA"/>
</dbReference>
<name>A0AAV3ZFC3_9GAST</name>
<organism evidence="1 2">
    <name type="scientific">Plakobranchus ocellatus</name>
    <dbReference type="NCBI Taxonomy" id="259542"/>
    <lineage>
        <taxon>Eukaryota</taxon>
        <taxon>Metazoa</taxon>
        <taxon>Spiralia</taxon>
        <taxon>Lophotrochozoa</taxon>
        <taxon>Mollusca</taxon>
        <taxon>Gastropoda</taxon>
        <taxon>Heterobranchia</taxon>
        <taxon>Euthyneura</taxon>
        <taxon>Panpulmonata</taxon>
        <taxon>Sacoglossa</taxon>
        <taxon>Placobranchoidea</taxon>
        <taxon>Plakobranchidae</taxon>
        <taxon>Plakobranchus</taxon>
    </lineage>
</organism>
<dbReference type="Proteomes" id="UP000735302">
    <property type="component" value="Unassembled WGS sequence"/>
</dbReference>
<dbReference type="AlphaFoldDB" id="A0AAV3ZFC3"/>
<accession>A0AAV3ZFC3</accession>
<gene>
    <name evidence="1" type="ORF">PoB_002109600</name>
</gene>
<protein>
    <submittedName>
        <fullName evidence="1">Uncharacterized protein</fullName>
    </submittedName>
</protein>
<evidence type="ECO:0000313" key="2">
    <source>
        <dbReference type="Proteomes" id="UP000735302"/>
    </source>
</evidence>
<evidence type="ECO:0000313" key="1">
    <source>
        <dbReference type="EMBL" id="GFN94590.1"/>
    </source>
</evidence>
<reference evidence="1 2" key="1">
    <citation type="journal article" date="2021" name="Elife">
        <title>Chloroplast acquisition without the gene transfer in kleptoplastic sea slugs, Plakobranchus ocellatus.</title>
        <authorList>
            <person name="Maeda T."/>
            <person name="Takahashi S."/>
            <person name="Yoshida T."/>
            <person name="Shimamura S."/>
            <person name="Takaki Y."/>
            <person name="Nagai Y."/>
            <person name="Toyoda A."/>
            <person name="Suzuki Y."/>
            <person name="Arimoto A."/>
            <person name="Ishii H."/>
            <person name="Satoh N."/>
            <person name="Nishiyama T."/>
            <person name="Hasebe M."/>
            <person name="Maruyama T."/>
            <person name="Minagawa J."/>
            <person name="Obokata J."/>
            <person name="Shigenobu S."/>
        </authorList>
    </citation>
    <scope>NUCLEOTIDE SEQUENCE [LARGE SCALE GENOMIC DNA]</scope>
</reference>
<proteinExistence type="predicted"/>
<keyword evidence="2" id="KW-1185">Reference proteome</keyword>